<gene>
    <name evidence="2" type="ORF">B0H67DRAFT_582999</name>
</gene>
<dbReference type="EMBL" id="JAUKUA010000004">
    <property type="protein sequence ID" value="KAK0716391.1"/>
    <property type="molecule type" value="Genomic_DNA"/>
</dbReference>
<name>A0AA40DX79_9PEZI</name>
<evidence type="ECO:0000313" key="2">
    <source>
        <dbReference type="EMBL" id="KAK0716391.1"/>
    </source>
</evidence>
<keyword evidence="3" id="KW-1185">Reference proteome</keyword>
<proteinExistence type="predicted"/>
<accession>A0AA40DX79</accession>
<dbReference type="AlphaFoldDB" id="A0AA40DX79"/>
<reference evidence="2" key="1">
    <citation type="submission" date="2023-06" db="EMBL/GenBank/DDBJ databases">
        <title>Genome-scale phylogeny and comparative genomics of the fungal order Sordariales.</title>
        <authorList>
            <consortium name="Lawrence Berkeley National Laboratory"/>
            <person name="Hensen N."/>
            <person name="Bonometti L."/>
            <person name="Westerberg I."/>
            <person name="Brannstrom I.O."/>
            <person name="Guillou S."/>
            <person name="Cros-Aarteil S."/>
            <person name="Calhoun S."/>
            <person name="Haridas S."/>
            <person name="Kuo A."/>
            <person name="Mondo S."/>
            <person name="Pangilinan J."/>
            <person name="Riley R."/>
            <person name="Labutti K."/>
            <person name="Andreopoulos B."/>
            <person name="Lipzen A."/>
            <person name="Chen C."/>
            <person name="Yanf M."/>
            <person name="Daum C."/>
            <person name="Ng V."/>
            <person name="Clum A."/>
            <person name="Steindorff A."/>
            <person name="Ohm R."/>
            <person name="Martin F."/>
            <person name="Silar P."/>
            <person name="Natvig D."/>
            <person name="Lalanne C."/>
            <person name="Gautier V."/>
            <person name="Ament-Velasquez S.L."/>
            <person name="Kruys A."/>
            <person name="Hutchinson M.I."/>
            <person name="Powell A.J."/>
            <person name="Barry K."/>
            <person name="Miller A.N."/>
            <person name="Grigoriev I.V."/>
            <person name="Debuchy R."/>
            <person name="Gladieux P."/>
            <person name="Thoren M.H."/>
            <person name="Johannesson H."/>
        </authorList>
    </citation>
    <scope>NUCLEOTIDE SEQUENCE</scope>
    <source>
        <strain evidence="2">SMH4607-1</strain>
    </source>
</reference>
<sequence>MKIMPSISHCLKRAPKLSLLFWGVVIALPPSLRVLFRCYLMPCIYTTAAAANAFHGDHEDHEDHETGWRIHTARQAVFAWKDDRRPGPRPLGQVQKNDTNRNMGMRSRTGRLALR</sequence>
<organism evidence="2 3">
    <name type="scientific">Lasiosphaeris hirsuta</name>
    <dbReference type="NCBI Taxonomy" id="260670"/>
    <lineage>
        <taxon>Eukaryota</taxon>
        <taxon>Fungi</taxon>
        <taxon>Dikarya</taxon>
        <taxon>Ascomycota</taxon>
        <taxon>Pezizomycotina</taxon>
        <taxon>Sordariomycetes</taxon>
        <taxon>Sordariomycetidae</taxon>
        <taxon>Sordariales</taxon>
        <taxon>Lasiosphaeriaceae</taxon>
        <taxon>Lasiosphaeris</taxon>
    </lineage>
</organism>
<feature type="region of interest" description="Disordered" evidence="1">
    <location>
        <begin position="82"/>
        <end position="115"/>
    </location>
</feature>
<protein>
    <submittedName>
        <fullName evidence="2">Uncharacterized protein</fullName>
    </submittedName>
</protein>
<comment type="caution">
    <text evidence="2">The sequence shown here is derived from an EMBL/GenBank/DDBJ whole genome shotgun (WGS) entry which is preliminary data.</text>
</comment>
<evidence type="ECO:0000256" key="1">
    <source>
        <dbReference type="SAM" id="MobiDB-lite"/>
    </source>
</evidence>
<evidence type="ECO:0000313" key="3">
    <source>
        <dbReference type="Proteomes" id="UP001172102"/>
    </source>
</evidence>
<dbReference type="Proteomes" id="UP001172102">
    <property type="component" value="Unassembled WGS sequence"/>
</dbReference>